<dbReference type="AlphaFoldDB" id="C6PW14"/>
<dbReference type="KEGG" id="cck:Ccar_17390"/>
<organism evidence="2 3">
    <name type="scientific">Clostridium carboxidivorans P7</name>
    <dbReference type="NCBI Taxonomy" id="536227"/>
    <lineage>
        <taxon>Bacteria</taxon>
        <taxon>Bacillati</taxon>
        <taxon>Bacillota</taxon>
        <taxon>Clostridia</taxon>
        <taxon>Eubacteriales</taxon>
        <taxon>Clostridiaceae</taxon>
        <taxon>Clostridium</taxon>
    </lineage>
</organism>
<gene>
    <name evidence="2" type="ORF">CcarbDRAFT_2981</name>
</gene>
<sequence length="156" mass="18070">MNTDNFSKNDSIKKRHSHVHGKNLPSKHINKSCHRNLGNFVFNTQCCSNDNPDSNDCCNDKPKKCINLHKTFEGRLLFLHVNLKDICPNKTIVVSVLIYENDKLYAYKVKKMFTGSLDSCKCKEFDAGKFCFVIQENCICNERKFKAKVIYNYTEC</sequence>
<feature type="region of interest" description="Disordered" evidence="1">
    <location>
        <begin position="1"/>
        <end position="24"/>
    </location>
</feature>
<evidence type="ECO:0000313" key="3">
    <source>
        <dbReference type="Proteomes" id="UP000004198"/>
    </source>
</evidence>
<comment type="caution">
    <text evidence="2">The sequence shown here is derived from an EMBL/GenBank/DDBJ whole genome shotgun (WGS) entry which is preliminary data.</text>
</comment>
<dbReference type="Proteomes" id="UP000004198">
    <property type="component" value="Unassembled WGS sequence"/>
</dbReference>
<name>C6PW14_9CLOT</name>
<evidence type="ECO:0000313" key="2">
    <source>
        <dbReference type="EMBL" id="EET86561.1"/>
    </source>
</evidence>
<reference evidence="2 3" key="1">
    <citation type="submission" date="2009-06" db="EMBL/GenBank/DDBJ databases">
        <title>The draft genome of Clostridium carboxidivorans P7.</title>
        <authorList>
            <consortium name="US DOE Joint Genome Institute (JGI-PGF)"/>
            <person name="Lucas S."/>
            <person name="Copeland A."/>
            <person name="Lapidus A."/>
            <person name="Glavina del Rio T."/>
            <person name="Tice H."/>
            <person name="Bruce D."/>
            <person name="Goodwin L."/>
            <person name="Pitluck S."/>
            <person name="Larimer F."/>
            <person name="Land M.L."/>
            <person name="Hauser L."/>
            <person name="Hemme C.L."/>
        </authorList>
    </citation>
    <scope>NUCLEOTIDE SEQUENCE [LARGE SCALE GENOMIC DNA]</scope>
    <source>
        <strain evidence="2 3">P7</strain>
    </source>
</reference>
<keyword evidence="3" id="KW-1185">Reference proteome</keyword>
<evidence type="ECO:0000256" key="1">
    <source>
        <dbReference type="SAM" id="MobiDB-lite"/>
    </source>
</evidence>
<dbReference type="PATRIC" id="fig|536227.13.peg.3661"/>
<accession>C6PW14</accession>
<protein>
    <submittedName>
        <fullName evidence="2">Uncharacterized protein</fullName>
    </submittedName>
</protein>
<proteinExistence type="predicted"/>
<dbReference type="EMBL" id="ACVI01000050">
    <property type="protein sequence ID" value="EET86561.1"/>
    <property type="molecule type" value="Genomic_DNA"/>
</dbReference>
<dbReference type="OrthoDB" id="1954331at2"/>
<dbReference type="RefSeq" id="WP_007061866.1">
    <property type="nucleotide sequence ID" value="NZ_ACVI01000050.1"/>
</dbReference>
<dbReference type="STRING" id="536227.Ccar_17390"/>